<dbReference type="Proteomes" id="UP000092993">
    <property type="component" value="Unassembled WGS sequence"/>
</dbReference>
<accession>A0A1C7LPG0</accession>
<dbReference type="AlphaFoldDB" id="A0A1C7LPG0"/>
<proteinExistence type="predicted"/>
<organism evidence="1 2">
    <name type="scientific">Grifola frondosa</name>
    <name type="common">Maitake</name>
    <name type="synonym">Polyporus frondosus</name>
    <dbReference type="NCBI Taxonomy" id="5627"/>
    <lineage>
        <taxon>Eukaryota</taxon>
        <taxon>Fungi</taxon>
        <taxon>Dikarya</taxon>
        <taxon>Basidiomycota</taxon>
        <taxon>Agaricomycotina</taxon>
        <taxon>Agaricomycetes</taxon>
        <taxon>Polyporales</taxon>
        <taxon>Grifolaceae</taxon>
        <taxon>Grifola</taxon>
    </lineage>
</organism>
<evidence type="ECO:0000313" key="1">
    <source>
        <dbReference type="EMBL" id="OBZ65867.1"/>
    </source>
</evidence>
<protein>
    <submittedName>
        <fullName evidence="1">Uncharacterized protein</fullName>
    </submittedName>
</protein>
<keyword evidence="2" id="KW-1185">Reference proteome</keyword>
<name>A0A1C7LPG0_GRIFR</name>
<sequence length="131" mass="14325">MPWHHAVDSGSILVRIGEAENLANSPRFLRASSLYANDFGTNTQPPNNLRSRTEKIANVESLQGFSHSAYFSCEIRLSAVPIQAVATILPRELSSIPSQLRRKGGDSSTVCCSFDNDLRRLVAIVVSQAQP</sequence>
<comment type="caution">
    <text evidence="1">The sequence shown here is derived from an EMBL/GenBank/DDBJ whole genome shotgun (WGS) entry which is preliminary data.</text>
</comment>
<dbReference type="EMBL" id="LUGG01000038">
    <property type="protein sequence ID" value="OBZ65867.1"/>
    <property type="molecule type" value="Genomic_DNA"/>
</dbReference>
<reference evidence="1 2" key="1">
    <citation type="submission" date="2016-03" db="EMBL/GenBank/DDBJ databases">
        <title>Whole genome sequencing of Grifola frondosa 9006-11.</title>
        <authorList>
            <person name="Min B."/>
            <person name="Park H."/>
            <person name="Kim J.-G."/>
            <person name="Cho H."/>
            <person name="Oh Y.-L."/>
            <person name="Kong W.-S."/>
            <person name="Choi I.-G."/>
        </authorList>
    </citation>
    <scope>NUCLEOTIDE SEQUENCE [LARGE SCALE GENOMIC DNA]</scope>
    <source>
        <strain evidence="1 2">9006-11</strain>
    </source>
</reference>
<evidence type="ECO:0000313" key="2">
    <source>
        <dbReference type="Proteomes" id="UP000092993"/>
    </source>
</evidence>
<gene>
    <name evidence="1" type="ORF">A0H81_14072</name>
</gene>